<protein>
    <submittedName>
        <fullName evidence="1">Uncharacterized protein</fullName>
    </submittedName>
</protein>
<evidence type="ECO:0000313" key="2">
    <source>
        <dbReference type="Proteomes" id="UP001516400"/>
    </source>
</evidence>
<gene>
    <name evidence="1" type="ORF">HHI36_000490</name>
</gene>
<accession>A0ABD2P4T9</accession>
<dbReference type="AlphaFoldDB" id="A0ABD2P4T9"/>
<evidence type="ECO:0000313" key="1">
    <source>
        <dbReference type="EMBL" id="KAL3285976.1"/>
    </source>
</evidence>
<dbReference type="Proteomes" id="UP001516400">
    <property type="component" value="Unassembled WGS sequence"/>
</dbReference>
<sequence>MAMQNLSLYEADHICKTKRNPPVPSEFKLQKEKAGVIQEIHPVSPRKSYANAVINSMKLTETNHKVSQNSCYVNKNKRKDNNPGYDQIEHEKLVWKYTPSYPKRLYSITSQSLSSYPVNIETIAEIHQYLNASSSSKQLDQVASEKTIRKLTKYTESYLRKGENMDISLVSLSPYSNYI</sequence>
<reference evidence="1 2" key="1">
    <citation type="journal article" date="2021" name="BMC Biol.">
        <title>Horizontally acquired antibacterial genes associated with adaptive radiation of ladybird beetles.</title>
        <authorList>
            <person name="Li H.S."/>
            <person name="Tang X.F."/>
            <person name="Huang Y.H."/>
            <person name="Xu Z.Y."/>
            <person name="Chen M.L."/>
            <person name="Du X.Y."/>
            <person name="Qiu B.Y."/>
            <person name="Chen P.T."/>
            <person name="Zhang W."/>
            <person name="Slipinski A."/>
            <person name="Escalona H.E."/>
            <person name="Waterhouse R.M."/>
            <person name="Zwick A."/>
            <person name="Pang H."/>
        </authorList>
    </citation>
    <scope>NUCLEOTIDE SEQUENCE [LARGE SCALE GENOMIC DNA]</scope>
    <source>
        <strain evidence="1">SYSU2018</strain>
    </source>
</reference>
<name>A0ABD2P4T9_9CUCU</name>
<dbReference type="EMBL" id="JABFTP020000185">
    <property type="protein sequence ID" value="KAL3285976.1"/>
    <property type="molecule type" value="Genomic_DNA"/>
</dbReference>
<proteinExistence type="predicted"/>
<organism evidence="1 2">
    <name type="scientific">Cryptolaemus montrouzieri</name>
    <dbReference type="NCBI Taxonomy" id="559131"/>
    <lineage>
        <taxon>Eukaryota</taxon>
        <taxon>Metazoa</taxon>
        <taxon>Ecdysozoa</taxon>
        <taxon>Arthropoda</taxon>
        <taxon>Hexapoda</taxon>
        <taxon>Insecta</taxon>
        <taxon>Pterygota</taxon>
        <taxon>Neoptera</taxon>
        <taxon>Endopterygota</taxon>
        <taxon>Coleoptera</taxon>
        <taxon>Polyphaga</taxon>
        <taxon>Cucujiformia</taxon>
        <taxon>Coccinelloidea</taxon>
        <taxon>Coccinellidae</taxon>
        <taxon>Scymninae</taxon>
        <taxon>Scymnini</taxon>
        <taxon>Cryptolaemus</taxon>
    </lineage>
</organism>
<keyword evidence="2" id="KW-1185">Reference proteome</keyword>
<comment type="caution">
    <text evidence="1">The sequence shown here is derived from an EMBL/GenBank/DDBJ whole genome shotgun (WGS) entry which is preliminary data.</text>
</comment>